<dbReference type="Proteomes" id="UP000315673">
    <property type="component" value="Chromosome"/>
</dbReference>
<reference evidence="1 2" key="1">
    <citation type="submission" date="2019-07" db="EMBL/GenBank/DDBJ databases">
        <title>Full genome sequence of Sphingomonas sp. 4R-6-7(HKS19).</title>
        <authorList>
            <person name="Im W.-T."/>
        </authorList>
    </citation>
    <scope>NUCLEOTIDE SEQUENCE [LARGE SCALE GENOMIC DNA]</scope>
    <source>
        <strain evidence="1 2">HKS19</strain>
    </source>
</reference>
<dbReference type="AlphaFoldDB" id="A0A5B8LLC7"/>
<dbReference type="Pfam" id="PF11843">
    <property type="entry name" value="DUF3363"/>
    <property type="match status" value="1"/>
</dbReference>
<name>A0A5B8LLC7_9SPHN</name>
<dbReference type="EMBL" id="CP042306">
    <property type="protein sequence ID" value="QDZ09041.1"/>
    <property type="molecule type" value="Genomic_DNA"/>
</dbReference>
<dbReference type="OrthoDB" id="9809969at2"/>
<evidence type="ECO:0000313" key="1">
    <source>
        <dbReference type="EMBL" id="QDZ09041.1"/>
    </source>
</evidence>
<gene>
    <name evidence="1" type="ORF">FPZ24_04385</name>
</gene>
<dbReference type="InterPro" id="IPR021795">
    <property type="entry name" value="DUF3363"/>
</dbReference>
<proteinExistence type="predicted"/>
<keyword evidence="2" id="KW-1185">Reference proteome</keyword>
<accession>A0A5B8LLC7</accession>
<protein>
    <submittedName>
        <fullName evidence="1">DUF3363 domain-containing protein</fullName>
    </submittedName>
</protein>
<evidence type="ECO:0000313" key="2">
    <source>
        <dbReference type="Proteomes" id="UP000315673"/>
    </source>
</evidence>
<dbReference type="KEGG" id="spai:FPZ24_04385"/>
<organism evidence="1 2">
    <name type="scientific">Sphingomonas panacisoli</name>
    <dbReference type="NCBI Taxonomy" id="1813879"/>
    <lineage>
        <taxon>Bacteria</taxon>
        <taxon>Pseudomonadati</taxon>
        <taxon>Pseudomonadota</taxon>
        <taxon>Alphaproteobacteria</taxon>
        <taxon>Sphingomonadales</taxon>
        <taxon>Sphingomonadaceae</taxon>
        <taxon>Sphingomonas</taxon>
    </lineage>
</organism>
<sequence>MPIEGIDGRGYYLAIGKGENVEAIPDGAIVRIDASEDGARGVDRTVASVAEANGGRYNVEPHLHHDPSANEAFAQTHVRQLDAMRRLIGTSTRKASGQWVIFRTTIRPTRNPMRRGARATVVAFEILSVQLLATLPDADAETWLDHRLLSPDSAAVRAARFGADLR</sequence>